<dbReference type="PANTHER" id="PTHR43249:SF1">
    <property type="entry name" value="D-GLUCOSIDE 3-DEHYDROGENASE"/>
    <property type="match status" value="1"/>
</dbReference>
<dbReference type="Pfam" id="PF01408">
    <property type="entry name" value="GFO_IDH_MocA"/>
    <property type="match status" value="1"/>
</dbReference>
<feature type="domain" description="Gfo/Idh/MocA-like oxidoreductase N-terminal" evidence="1">
    <location>
        <begin position="5"/>
        <end position="116"/>
    </location>
</feature>
<comment type="caution">
    <text evidence="3">The sequence shown here is derived from an EMBL/GenBank/DDBJ whole genome shotgun (WGS) entry which is preliminary data.</text>
</comment>
<dbReference type="Gene3D" id="3.30.360.10">
    <property type="entry name" value="Dihydrodipicolinate Reductase, domain 2"/>
    <property type="match status" value="1"/>
</dbReference>
<dbReference type="RefSeq" id="WP_247262589.1">
    <property type="nucleotide sequence ID" value="NZ_JALJQZ010000058.1"/>
</dbReference>
<dbReference type="Pfam" id="PF22725">
    <property type="entry name" value="GFO_IDH_MocA_C3"/>
    <property type="match status" value="1"/>
</dbReference>
<sequence>MSSRFRVAVIGAGIGKAHVVGYLQLPEAFEVACVCDLNLARAEDAASLAPRAQAVTSFDAVLADPSIDIVDICLPPGLHVSMSIKALEAGKHVVCEKPLAGSLADMRKLMLAAGNSTGRLFPVFQYRYGRSYLATHRLKQAGLLGRPYVISLETHWQRGADYYAERWRGTWAGELGGVIVSHACHLHNLATHLAGNVCEVAAFLDTRVNPIETEDCAAISMRTTEGAMVTSSITLGSAGNISRFRACFEQITITSSDEPYNVCSAPWTFIARDPSLQPEVDAIVAGTEEVPPRFPGFFADIHRALTGQPDTYLPTIAEGYHSAELMTAIYASARGKTIVQLPLADDHDDRDFQYVLTPAPTAPNGMSPMR</sequence>
<dbReference type="SUPFAM" id="SSF51735">
    <property type="entry name" value="NAD(P)-binding Rossmann-fold domains"/>
    <property type="match status" value="1"/>
</dbReference>
<protein>
    <submittedName>
        <fullName evidence="3">Gfo/Idh/MocA family protein</fullName>
    </submittedName>
</protein>
<reference evidence="4" key="1">
    <citation type="journal article" date="2019" name="Int. J. Syst. Evol. Microbiol.">
        <title>The Global Catalogue of Microorganisms (GCM) 10K type strain sequencing project: providing services to taxonomists for standard genome sequencing and annotation.</title>
        <authorList>
            <consortium name="The Broad Institute Genomics Platform"/>
            <consortium name="The Broad Institute Genome Sequencing Center for Infectious Disease"/>
            <person name="Wu L."/>
            <person name="Ma J."/>
        </authorList>
    </citation>
    <scope>NUCLEOTIDE SEQUENCE [LARGE SCALE GENOMIC DNA]</scope>
    <source>
        <strain evidence="4">TBRC 5781</strain>
    </source>
</reference>
<proteinExistence type="predicted"/>
<dbReference type="InterPro" id="IPR052515">
    <property type="entry name" value="Gfo/Idh/MocA_Oxidoreductase"/>
</dbReference>
<evidence type="ECO:0000259" key="1">
    <source>
        <dbReference type="Pfam" id="PF01408"/>
    </source>
</evidence>
<dbReference type="Gene3D" id="3.40.50.720">
    <property type="entry name" value="NAD(P)-binding Rossmann-like Domain"/>
    <property type="match status" value="1"/>
</dbReference>
<dbReference type="InterPro" id="IPR036291">
    <property type="entry name" value="NAD(P)-bd_dom_sf"/>
</dbReference>
<evidence type="ECO:0000259" key="2">
    <source>
        <dbReference type="Pfam" id="PF22725"/>
    </source>
</evidence>
<evidence type="ECO:0000313" key="4">
    <source>
        <dbReference type="Proteomes" id="UP001595697"/>
    </source>
</evidence>
<evidence type="ECO:0000313" key="3">
    <source>
        <dbReference type="EMBL" id="MFC3970694.1"/>
    </source>
</evidence>
<dbReference type="InterPro" id="IPR055170">
    <property type="entry name" value="GFO_IDH_MocA-like_dom"/>
</dbReference>
<name>A0ABV8EEQ5_9HYPH</name>
<dbReference type="InterPro" id="IPR000683">
    <property type="entry name" value="Gfo/Idh/MocA-like_OxRdtase_N"/>
</dbReference>
<dbReference type="Proteomes" id="UP001595697">
    <property type="component" value="Unassembled WGS sequence"/>
</dbReference>
<keyword evidence="4" id="KW-1185">Reference proteome</keyword>
<organism evidence="3 4">
    <name type="scientific">Rhizobium lemnae</name>
    <dbReference type="NCBI Taxonomy" id="1214924"/>
    <lineage>
        <taxon>Bacteria</taxon>
        <taxon>Pseudomonadati</taxon>
        <taxon>Pseudomonadota</taxon>
        <taxon>Alphaproteobacteria</taxon>
        <taxon>Hyphomicrobiales</taxon>
        <taxon>Rhizobiaceae</taxon>
        <taxon>Rhizobium/Agrobacterium group</taxon>
        <taxon>Rhizobium</taxon>
    </lineage>
</organism>
<dbReference type="PANTHER" id="PTHR43249">
    <property type="entry name" value="UDP-N-ACETYL-2-AMINO-2-DEOXY-D-GLUCURONATE OXIDASE"/>
    <property type="match status" value="1"/>
</dbReference>
<feature type="domain" description="GFO/IDH/MocA-like oxidoreductase" evidence="2">
    <location>
        <begin position="133"/>
        <end position="249"/>
    </location>
</feature>
<dbReference type="EMBL" id="JBHSBD010000120">
    <property type="protein sequence ID" value="MFC3970694.1"/>
    <property type="molecule type" value="Genomic_DNA"/>
</dbReference>
<gene>
    <name evidence="3" type="ORF">ACFOVS_21710</name>
</gene>
<dbReference type="SUPFAM" id="SSF55347">
    <property type="entry name" value="Glyceraldehyde-3-phosphate dehydrogenase-like, C-terminal domain"/>
    <property type="match status" value="1"/>
</dbReference>
<accession>A0ABV8EEQ5</accession>